<dbReference type="EMBL" id="BIFS01000001">
    <property type="protein sequence ID" value="GCE18351.1"/>
    <property type="molecule type" value="Genomic_DNA"/>
</dbReference>
<evidence type="ECO:0000313" key="1">
    <source>
        <dbReference type="EMBL" id="GCE18351.1"/>
    </source>
</evidence>
<gene>
    <name evidence="1" type="ORF">KDK_21510</name>
</gene>
<sequence>MEQQHPDTATLQEYANKYADQMKAMGWTFENMSKDYSQLISVTPTRFNSWGD</sequence>
<name>A0A402AGV4_9CHLR</name>
<accession>A0A402AGV4</accession>
<organism evidence="1 2">
    <name type="scientific">Dictyobacter kobayashii</name>
    <dbReference type="NCBI Taxonomy" id="2014872"/>
    <lineage>
        <taxon>Bacteria</taxon>
        <taxon>Bacillati</taxon>
        <taxon>Chloroflexota</taxon>
        <taxon>Ktedonobacteria</taxon>
        <taxon>Ktedonobacterales</taxon>
        <taxon>Dictyobacteraceae</taxon>
        <taxon>Dictyobacter</taxon>
    </lineage>
</organism>
<keyword evidence="2" id="KW-1185">Reference proteome</keyword>
<proteinExistence type="predicted"/>
<comment type="caution">
    <text evidence="1">The sequence shown here is derived from an EMBL/GenBank/DDBJ whole genome shotgun (WGS) entry which is preliminary data.</text>
</comment>
<dbReference type="Proteomes" id="UP000287188">
    <property type="component" value="Unassembled WGS sequence"/>
</dbReference>
<evidence type="ECO:0000313" key="2">
    <source>
        <dbReference type="Proteomes" id="UP000287188"/>
    </source>
</evidence>
<protein>
    <submittedName>
        <fullName evidence="1">Uncharacterized protein</fullName>
    </submittedName>
</protein>
<reference evidence="2" key="1">
    <citation type="submission" date="2018-12" db="EMBL/GenBank/DDBJ databases">
        <title>Tengunoibacter tsumagoiensis gen. nov., sp. nov., Dictyobacter kobayashii sp. nov., D. alpinus sp. nov., and D. joshuensis sp. nov. and description of Dictyobacteraceae fam. nov. within the order Ktedonobacterales isolated from Tengu-no-mugimeshi.</title>
        <authorList>
            <person name="Wang C.M."/>
            <person name="Zheng Y."/>
            <person name="Sakai Y."/>
            <person name="Toyoda A."/>
            <person name="Minakuchi Y."/>
            <person name="Abe K."/>
            <person name="Yokota A."/>
            <person name="Yabe S."/>
        </authorList>
    </citation>
    <scope>NUCLEOTIDE SEQUENCE [LARGE SCALE GENOMIC DNA]</scope>
    <source>
        <strain evidence="2">Uno11</strain>
    </source>
</reference>
<dbReference type="AlphaFoldDB" id="A0A402AGV4"/>